<protein>
    <recommendedName>
        <fullName evidence="5">LPS-assembly protein LptD</fullName>
    </recommendedName>
</protein>
<dbReference type="PANTHER" id="PTHR30189">
    <property type="entry name" value="LPS-ASSEMBLY PROTEIN"/>
    <property type="match status" value="1"/>
</dbReference>
<dbReference type="GO" id="GO:1990351">
    <property type="term" value="C:transporter complex"/>
    <property type="evidence" value="ECO:0007669"/>
    <property type="project" value="TreeGrafter"/>
</dbReference>
<feature type="chain" id="PRO_5022873187" description="LPS-assembly protein LptD" evidence="2">
    <location>
        <begin position="23"/>
        <end position="985"/>
    </location>
</feature>
<keyword evidence="2" id="KW-0732">Signal</keyword>
<evidence type="ECO:0000313" key="4">
    <source>
        <dbReference type="Proteomes" id="UP000013996"/>
    </source>
</evidence>
<dbReference type="AlphaFoldDB" id="A0A5E8HAR4"/>
<feature type="compositionally biased region" description="Polar residues" evidence="1">
    <location>
        <begin position="109"/>
        <end position="119"/>
    </location>
</feature>
<evidence type="ECO:0000313" key="3">
    <source>
        <dbReference type="EMBL" id="EOQ88289.1"/>
    </source>
</evidence>
<name>A0A5E8HAR4_9LEPT</name>
<evidence type="ECO:0008006" key="5">
    <source>
        <dbReference type="Google" id="ProtNLM"/>
    </source>
</evidence>
<proteinExistence type="predicted"/>
<dbReference type="PANTHER" id="PTHR30189:SF1">
    <property type="entry name" value="LPS-ASSEMBLY PROTEIN LPTD"/>
    <property type="match status" value="1"/>
</dbReference>
<comment type="caution">
    <text evidence="3">The sequence shown here is derived from an EMBL/GenBank/DDBJ whole genome shotgun (WGS) entry which is preliminary data.</text>
</comment>
<gene>
    <name evidence="3" type="ORF">LEP1GSC202_3058</name>
</gene>
<accession>A0A5E8HAR4</accession>
<dbReference type="Proteomes" id="UP000013996">
    <property type="component" value="Unassembled WGS sequence"/>
</dbReference>
<sequence>MQKSIRFLIPICSLLIGMEILAQDTNGLKLLFPDQNLPAKNQQEEERKQTTTQIQRGIVRKSVDAMTDREVEDNLRNLGLNPTGTIYSKRERLREALVPPEEQPLTPESLLSSQQKKGPPIQIQNAAEGQLLNIDKTKGGVLVLRGKVRVKIKAGELVADSVSIDATRQEIYAEGGVEYKDGNAKVIGDRMIYDLKLNQGVVYNSKLSMFPSHFIGQKIKRLDEKRYLLEMGYFTACNAELPHESFQAKRIIIHDDRTVVAQWVSYKVGGTTLFMFPILYNSESGNGVTTQFGKNNSQGYFWQNSYQWSDSYPNSLFLANGYKFRFDVYEKTGQATQLEMWKLSPIINYNINLGYANYKNNAITPVYEDRFKNLGIGNVAVTNNVDRGELFPNSGLPYRNTGVNYDPWWKADLRLNAKFNDFSKDYTRNFQVQYENYSNRLFDYEFGNRYQPSNSLQSLYTFRDVRFGLIRNLLNWNFNYTENRGDLSVGISMSRTLIYQIQANQYFAAQDTLPAVTIRNSSNIGLVPGTASPIYWDMLFQTNINRIYGPPQQKVNPINGIVDPRSQFQDYVLRSQTNVIGETGLRSPIAMGTYVSFTPSVYMGATKQTVEFPGSGSELNGPDRDVNRAYATLLKQQSYQYVRQSHTVRMGIPEIFLSTTYRRLDADKAEAKDPILGNLRQHEAEVSLESYALNDWDISVRTIRDLRQFSSTYNPGLTNMQRWYYTVVRVGGFFDFVDGFTTRRPSLLERKRNFYSGLFINNDYVHHTPQNRSLSNNLTLSYKMGGFSWPIIRAFRSLEIGSTWYHVYKDSFLDSYRFFFKTDVKVTRYTGVELELDSRVTEPWRLTALAQGQFYAMNTSPELYTSQTGTNYDQTTIWEDLAAGTGAQGQNERQKTVFNINRFMMTLKMDLHNWEYRLGYSMNLRALPGGLTLNNQLTFYDQSVYLSVNLTNFSFGDSPSAQATRVRLYRFRKRPLDGTTTDLTE</sequence>
<feature type="region of interest" description="Disordered" evidence="1">
    <location>
        <begin position="98"/>
        <end position="119"/>
    </location>
</feature>
<dbReference type="EMBL" id="AOGX02000024">
    <property type="protein sequence ID" value="EOQ88289.1"/>
    <property type="molecule type" value="Genomic_DNA"/>
</dbReference>
<feature type="signal peptide" evidence="2">
    <location>
        <begin position="1"/>
        <end position="22"/>
    </location>
</feature>
<dbReference type="GO" id="GO:0009279">
    <property type="term" value="C:cell outer membrane"/>
    <property type="evidence" value="ECO:0007669"/>
    <property type="project" value="TreeGrafter"/>
</dbReference>
<evidence type="ECO:0000256" key="2">
    <source>
        <dbReference type="SAM" id="SignalP"/>
    </source>
</evidence>
<organism evidence="3 4">
    <name type="scientific">Leptospira yanagawae serovar Saopaulo str. Sao Paulo = ATCC 700523</name>
    <dbReference type="NCBI Taxonomy" id="1249483"/>
    <lineage>
        <taxon>Bacteria</taxon>
        <taxon>Pseudomonadati</taxon>
        <taxon>Spirochaetota</taxon>
        <taxon>Spirochaetia</taxon>
        <taxon>Leptospirales</taxon>
        <taxon>Leptospiraceae</taxon>
        <taxon>Leptospira</taxon>
    </lineage>
</organism>
<dbReference type="InterPro" id="IPR050218">
    <property type="entry name" value="LptD"/>
</dbReference>
<dbReference type="STRING" id="1249483.LEP1GSC202_3058"/>
<evidence type="ECO:0000256" key="1">
    <source>
        <dbReference type="SAM" id="MobiDB-lite"/>
    </source>
</evidence>
<reference evidence="3 4" key="1">
    <citation type="submission" date="2013-04" db="EMBL/GenBank/DDBJ databases">
        <authorList>
            <person name="Harkins D.M."/>
            <person name="Durkin A.S."/>
            <person name="Brinkac L.M."/>
            <person name="Haft D.H."/>
            <person name="Selengut J.D."/>
            <person name="Sanka R."/>
            <person name="DePew J."/>
            <person name="Purushe J."/>
            <person name="Hartskeerl R.A."/>
            <person name="Ahmed A."/>
            <person name="van der Linden H."/>
            <person name="Goris M.G.A."/>
            <person name="Vinetz J.M."/>
            <person name="Sutton G.G."/>
            <person name="Nierman W.C."/>
            <person name="Fouts D.E."/>
        </authorList>
    </citation>
    <scope>NUCLEOTIDE SEQUENCE [LARGE SCALE GENOMIC DNA]</scope>
    <source>
        <strain evidence="3 4">Sao Paulo</strain>
    </source>
</reference>